<dbReference type="Pfam" id="PF13470">
    <property type="entry name" value="PIN_3"/>
    <property type="match status" value="1"/>
</dbReference>
<feature type="domain" description="VapC50 C-terminal" evidence="6">
    <location>
        <begin position="130"/>
        <end position="181"/>
    </location>
</feature>
<dbReference type="Proteomes" id="UP000621454">
    <property type="component" value="Unassembled WGS sequence"/>
</dbReference>
<keyword evidence="2" id="KW-0479">Metal-binding</keyword>
<evidence type="ECO:0000256" key="3">
    <source>
        <dbReference type="ARBA" id="ARBA00022801"/>
    </source>
</evidence>
<gene>
    <name evidence="7" type="ORF">GCM10011489_34600</name>
</gene>
<keyword evidence="4" id="KW-0460">Magnesium</keyword>
<feature type="domain" description="PIN" evidence="5">
    <location>
        <begin position="5"/>
        <end position="112"/>
    </location>
</feature>
<sequence>MAGFRVVLDACVLVPINKVDLLLTFAEQRAYFPLWSDRIMDETVRGIHRATKGRVSEQRARTRVEAMNDAFEDACVEGWEPLEAAIIGMPDPDDRHVVAAAVRGHASAIVTDHFPKAVLEPLGLHTRSSDRFLLDLLHRNPARAVACVAQTADKHGHPPVTTEVFLEALAASGTKGFVREITPYFESGS</sequence>
<evidence type="ECO:0000313" key="7">
    <source>
        <dbReference type="EMBL" id="GGB44171.1"/>
    </source>
</evidence>
<evidence type="ECO:0000259" key="5">
    <source>
        <dbReference type="Pfam" id="PF13470"/>
    </source>
</evidence>
<dbReference type="InterPro" id="IPR058652">
    <property type="entry name" value="VapC50_C"/>
</dbReference>
<evidence type="ECO:0000256" key="1">
    <source>
        <dbReference type="ARBA" id="ARBA00022722"/>
    </source>
</evidence>
<comment type="caution">
    <text evidence="7">The sequence shown here is derived from an EMBL/GenBank/DDBJ whole genome shotgun (WGS) entry which is preliminary data.</text>
</comment>
<keyword evidence="8" id="KW-1185">Reference proteome</keyword>
<dbReference type="RefSeq" id="WP_188588146.1">
    <property type="nucleotide sequence ID" value="NZ_BMGC01000037.1"/>
</dbReference>
<keyword evidence="1" id="KW-0540">Nuclease</keyword>
<accession>A0A916THK4</accession>
<reference evidence="7" key="1">
    <citation type="journal article" date="2014" name="Int. J. Syst. Evol. Microbiol.">
        <title>Complete genome sequence of Corynebacterium casei LMG S-19264T (=DSM 44701T), isolated from a smear-ripened cheese.</title>
        <authorList>
            <consortium name="US DOE Joint Genome Institute (JGI-PGF)"/>
            <person name="Walter F."/>
            <person name="Albersmeier A."/>
            <person name="Kalinowski J."/>
            <person name="Ruckert C."/>
        </authorList>
    </citation>
    <scope>NUCLEOTIDE SEQUENCE</scope>
    <source>
        <strain evidence="7">CGMCC 1.12827</strain>
    </source>
</reference>
<dbReference type="GO" id="GO:0016787">
    <property type="term" value="F:hydrolase activity"/>
    <property type="evidence" value="ECO:0007669"/>
    <property type="project" value="UniProtKB-KW"/>
</dbReference>
<name>A0A916THK4_9ACTN</name>
<dbReference type="Pfam" id="PF26343">
    <property type="entry name" value="VapC50_C"/>
    <property type="match status" value="1"/>
</dbReference>
<dbReference type="GO" id="GO:0046872">
    <property type="term" value="F:metal ion binding"/>
    <property type="evidence" value="ECO:0007669"/>
    <property type="project" value="UniProtKB-KW"/>
</dbReference>
<dbReference type="InterPro" id="IPR002716">
    <property type="entry name" value="PIN_dom"/>
</dbReference>
<evidence type="ECO:0000259" key="6">
    <source>
        <dbReference type="Pfam" id="PF26343"/>
    </source>
</evidence>
<reference evidence="7" key="2">
    <citation type="submission" date="2020-09" db="EMBL/GenBank/DDBJ databases">
        <authorList>
            <person name="Sun Q."/>
            <person name="Zhou Y."/>
        </authorList>
    </citation>
    <scope>NUCLEOTIDE SEQUENCE</scope>
    <source>
        <strain evidence="7">CGMCC 1.12827</strain>
    </source>
</reference>
<dbReference type="GO" id="GO:0004518">
    <property type="term" value="F:nuclease activity"/>
    <property type="evidence" value="ECO:0007669"/>
    <property type="project" value="UniProtKB-KW"/>
</dbReference>
<dbReference type="AlphaFoldDB" id="A0A916THK4"/>
<evidence type="ECO:0000256" key="4">
    <source>
        <dbReference type="ARBA" id="ARBA00022842"/>
    </source>
</evidence>
<evidence type="ECO:0000313" key="8">
    <source>
        <dbReference type="Proteomes" id="UP000621454"/>
    </source>
</evidence>
<evidence type="ECO:0000256" key="2">
    <source>
        <dbReference type="ARBA" id="ARBA00022723"/>
    </source>
</evidence>
<protein>
    <submittedName>
        <fullName evidence="7">PIN domain-containing protein</fullName>
    </submittedName>
</protein>
<keyword evidence="3" id="KW-0378">Hydrolase</keyword>
<dbReference type="EMBL" id="BMGC01000037">
    <property type="protein sequence ID" value="GGB44171.1"/>
    <property type="molecule type" value="Genomic_DNA"/>
</dbReference>
<organism evidence="7 8">
    <name type="scientific">Gordonia jinhuaensis</name>
    <dbReference type="NCBI Taxonomy" id="1517702"/>
    <lineage>
        <taxon>Bacteria</taxon>
        <taxon>Bacillati</taxon>
        <taxon>Actinomycetota</taxon>
        <taxon>Actinomycetes</taxon>
        <taxon>Mycobacteriales</taxon>
        <taxon>Gordoniaceae</taxon>
        <taxon>Gordonia</taxon>
    </lineage>
</organism>
<proteinExistence type="predicted"/>